<organism evidence="1">
    <name type="scientific">Noctiluca scintillans</name>
    <name type="common">Sea sparkle</name>
    <name type="synonym">Red tide dinoflagellate</name>
    <dbReference type="NCBI Taxonomy" id="2966"/>
    <lineage>
        <taxon>Eukaryota</taxon>
        <taxon>Sar</taxon>
        <taxon>Alveolata</taxon>
        <taxon>Dinophyceae</taxon>
        <taxon>Noctilucales</taxon>
        <taxon>Noctilucaceae</taxon>
        <taxon>Noctiluca</taxon>
    </lineage>
</organism>
<dbReference type="Gene3D" id="3.40.50.150">
    <property type="entry name" value="Vaccinia Virus protein VP39"/>
    <property type="match status" value="1"/>
</dbReference>
<dbReference type="SUPFAM" id="SSF53335">
    <property type="entry name" value="S-adenosyl-L-methionine-dependent methyltransferases"/>
    <property type="match status" value="1"/>
</dbReference>
<dbReference type="Pfam" id="PF10294">
    <property type="entry name" value="Methyltransf_16"/>
    <property type="match status" value="1"/>
</dbReference>
<accession>A0A7S1F156</accession>
<name>A0A7S1F156_NOCSC</name>
<protein>
    <recommendedName>
        <fullName evidence="2">Calmodulin-lysine N-methyltransferase</fullName>
    </recommendedName>
</protein>
<dbReference type="PANTHER" id="PTHR14614:SF130">
    <property type="entry name" value="PROTEIN-LYSINE N-METHYLTRANSFERASE EEF2KMT"/>
    <property type="match status" value="1"/>
</dbReference>
<dbReference type="EMBL" id="HBFQ01015179">
    <property type="protein sequence ID" value="CAD8836186.1"/>
    <property type="molecule type" value="Transcribed_RNA"/>
</dbReference>
<dbReference type="AlphaFoldDB" id="A0A7S1F156"/>
<proteinExistence type="predicted"/>
<evidence type="ECO:0008006" key="2">
    <source>
        <dbReference type="Google" id="ProtNLM"/>
    </source>
</evidence>
<sequence>MSALCLESPTGALECAVQVLKTWRRAPSFKLDAADITRRMVRDALRVEERSQHDVAQRLVRDTVLKDPVCSKFPPPRGVDRRFCKEILKVLESGYTDDVDDELYSLCVEGISCTEDHDVFEGHCALDISQGSVVLRVSSNLGFPLETGGRLWPGGCALFGLCAGGFLDDLFQGHVLELGAGTGVVGLGLACRGAPVTRVTMTDAREAVVDNLRHNTTATAMSCPMVPCESSVLAWGEPLPSFGEVDVIVGSELTYDETGHLPLARTLRELLKPIGTARVAVLAAVVRGGECFESFVSTLCSQELCWRQVPLGTDAQAVASSWTCFSSIDPYAMDVRLLHVTAS</sequence>
<gene>
    <name evidence="1" type="ORF">NSCI0253_LOCUS10534</name>
</gene>
<evidence type="ECO:0000313" key="1">
    <source>
        <dbReference type="EMBL" id="CAD8836186.1"/>
    </source>
</evidence>
<reference evidence="1" key="1">
    <citation type="submission" date="2021-01" db="EMBL/GenBank/DDBJ databases">
        <authorList>
            <person name="Corre E."/>
            <person name="Pelletier E."/>
            <person name="Niang G."/>
            <person name="Scheremetjew M."/>
            <person name="Finn R."/>
            <person name="Kale V."/>
            <person name="Holt S."/>
            <person name="Cochrane G."/>
            <person name="Meng A."/>
            <person name="Brown T."/>
            <person name="Cohen L."/>
        </authorList>
    </citation>
    <scope>NUCLEOTIDE SEQUENCE</scope>
</reference>
<dbReference type="CDD" id="cd02440">
    <property type="entry name" value="AdoMet_MTases"/>
    <property type="match status" value="1"/>
</dbReference>
<dbReference type="PANTHER" id="PTHR14614">
    <property type="entry name" value="HEPATOCELLULAR CARCINOMA-ASSOCIATED ANTIGEN"/>
    <property type="match status" value="1"/>
</dbReference>
<dbReference type="InterPro" id="IPR019410">
    <property type="entry name" value="Methyltransf_16"/>
</dbReference>
<dbReference type="InterPro" id="IPR029063">
    <property type="entry name" value="SAM-dependent_MTases_sf"/>
</dbReference>